<protein>
    <submittedName>
        <fullName evidence="1">Uncharacterized protein</fullName>
    </submittedName>
</protein>
<reference evidence="1 2" key="1">
    <citation type="journal article" date="2019" name="Sci. Rep.">
        <title>Orb-weaving spider Araneus ventricosus genome elucidates the spidroin gene catalogue.</title>
        <authorList>
            <person name="Kono N."/>
            <person name="Nakamura H."/>
            <person name="Ohtoshi R."/>
            <person name="Moran D.A.P."/>
            <person name="Shinohara A."/>
            <person name="Yoshida Y."/>
            <person name="Fujiwara M."/>
            <person name="Mori M."/>
            <person name="Tomita M."/>
            <person name="Arakawa K."/>
        </authorList>
    </citation>
    <scope>NUCLEOTIDE SEQUENCE [LARGE SCALE GENOMIC DNA]</scope>
</reference>
<evidence type="ECO:0000313" key="1">
    <source>
        <dbReference type="EMBL" id="GBN75479.1"/>
    </source>
</evidence>
<comment type="caution">
    <text evidence="1">The sequence shown here is derived from an EMBL/GenBank/DDBJ whole genome shotgun (WGS) entry which is preliminary data.</text>
</comment>
<dbReference type="OrthoDB" id="10626176at2759"/>
<sequence length="170" mass="19054">MISRHERGSQITQTFHHRGTVQPRFFLANRFQGEFEKNTEGRYNIRNERLITANGSTSGTLSSRDSFTIDTGEFEKIWRTSISSLSCSQTDIYMGSTILLSGLLICVISNGLCSSVELPDPTYVEPEYLEILLATGEYEEFARLLHIDDVNLVKPVEGNRSGDPMLNAGK</sequence>
<name>A0A4Y2RJP3_ARAVE</name>
<keyword evidence="2" id="KW-1185">Reference proteome</keyword>
<organism evidence="1 2">
    <name type="scientific">Araneus ventricosus</name>
    <name type="common">Orbweaver spider</name>
    <name type="synonym">Epeira ventricosa</name>
    <dbReference type="NCBI Taxonomy" id="182803"/>
    <lineage>
        <taxon>Eukaryota</taxon>
        <taxon>Metazoa</taxon>
        <taxon>Ecdysozoa</taxon>
        <taxon>Arthropoda</taxon>
        <taxon>Chelicerata</taxon>
        <taxon>Arachnida</taxon>
        <taxon>Araneae</taxon>
        <taxon>Araneomorphae</taxon>
        <taxon>Entelegynae</taxon>
        <taxon>Araneoidea</taxon>
        <taxon>Araneidae</taxon>
        <taxon>Araneus</taxon>
    </lineage>
</organism>
<dbReference type="AlphaFoldDB" id="A0A4Y2RJP3"/>
<gene>
    <name evidence="1" type="ORF">AVEN_190958_1</name>
</gene>
<evidence type="ECO:0000313" key="2">
    <source>
        <dbReference type="Proteomes" id="UP000499080"/>
    </source>
</evidence>
<dbReference type="Proteomes" id="UP000499080">
    <property type="component" value="Unassembled WGS sequence"/>
</dbReference>
<accession>A0A4Y2RJP3</accession>
<proteinExistence type="predicted"/>
<dbReference type="EMBL" id="BGPR01017216">
    <property type="protein sequence ID" value="GBN75479.1"/>
    <property type="molecule type" value="Genomic_DNA"/>
</dbReference>